<dbReference type="Gene3D" id="3.80.10.10">
    <property type="entry name" value="Ribonuclease Inhibitor"/>
    <property type="match status" value="1"/>
</dbReference>
<dbReference type="WBParaSite" id="ACRNAN_scaffold431.g7884.t1">
    <property type="protein sequence ID" value="ACRNAN_scaffold431.g7884.t1"/>
    <property type="gene ID" value="ACRNAN_scaffold431.g7884"/>
</dbReference>
<dbReference type="SMART" id="SM00368">
    <property type="entry name" value="LRR_RI"/>
    <property type="match status" value="8"/>
</dbReference>
<dbReference type="GO" id="GO:0005634">
    <property type="term" value="C:nucleus"/>
    <property type="evidence" value="ECO:0007669"/>
    <property type="project" value="TreeGrafter"/>
</dbReference>
<dbReference type="PANTHER" id="PTHR24113">
    <property type="entry name" value="RAN GTPASE-ACTIVATING PROTEIN 1"/>
    <property type="match status" value="1"/>
</dbReference>
<proteinExistence type="predicted"/>
<accession>A0A914DXF9</accession>
<dbReference type="Pfam" id="PF13516">
    <property type="entry name" value="LRR_6"/>
    <property type="match status" value="3"/>
</dbReference>
<dbReference type="GO" id="GO:0031267">
    <property type="term" value="F:small GTPase binding"/>
    <property type="evidence" value="ECO:0007669"/>
    <property type="project" value="TreeGrafter"/>
</dbReference>
<dbReference type="InterPro" id="IPR001611">
    <property type="entry name" value="Leu-rich_rpt"/>
</dbReference>
<reference evidence="6" key="1">
    <citation type="submission" date="2022-11" db="UniProtKB">
        <authorList>
            <consortium name="WormBaseParasite"/>
        </authorList>
    </citation>
    <scope>IDENTIFICATION</scope>
</reference>
<dbReference type="CDD" id="cd00116">
    <property type="entry name" value="LRR_RI"/>
    <property type="match status" value="1"/>
</dbReference>
<keyword evidence="5" id="KW-1185">Reference proteome</keyword>
<evidence type="ECO:0000313" key="5">
    <source>
        <dbReference type="Proteomes" id="UP000887540"/>
    </source>
</evidence>
<dbReference type="InterPro" id="IPR032675">
    <property type="entry name" value="LRR_dom_sf"/>
</dbReference>
<dbReference type="GO" id="GO:0005096">
    <property type="term" value="F:GTPase activator activity"/>
    <property type="evidence" value="ECO:0007669"/>
    <property type="project" value="UniProtKB-KW"/>
</dbReference>
<keyword evidence="4" id="KW-0175">Coiled coil</keyword>
<feature type="coiled-coil region" evidence="4">
    <location>
        <begin position="333"/>
        <end position="361"/>
    </location>
</feature>
<evidence type="ECO:0000256" key="4">
    <source>
        <dbReference type="SAM" id="Coils"/>
    </source>
</evidence>
<dbReference type="GO" id="GO:0048471">
    <property type="term" value="C:perinuclear region of cytoplasm"/>
    <property type="evidence" value="ECO:0007669"/>
    <property type="project" value="TreeGrafter"/>
</dbReference>
<evidence type="ECO:0000313" key="6">
    <source>
        <dbReference type="WBParaSite" id="ACRNAN_scaffold431.g7884.t1"/>
    </source>
</evidence>
<dbReference type="SUPFAM" id="SSF52047">
    <property type="entry name" value="RNI-like"/>
    <property type="match status" value="1"/>
</dbReference>
<evidence type="ECO:0000256" key="3">
    <source>
        <dbReference type="ARBA" id="ARBA00022737"/>
    </source>
</evidence>
<evidence type="ECO:0000256" key="2">
    <source>
        <dbReference type="ARBA" id="ARBA00022614"/>
    </source>
</evidence>
<dbReference type="GO" id="GO:0005829">
    <property type="term" value="C:cytosol"/>
    <property type="evidence" value="ECO:0007669"/>
    <property type="project" value="TreeGrafter"/>
</dbReference>
<keyword evidence="2" id="KW-0433">Leucine-rich repeat</keyword>
<organism evidence="5 6">
    <name type="scientific">Acrobeloides nanus</name>
    <dbReference type="NCBI Taxonomy" id="290746"/>
    <lineage>
        <taxon>Eukaryota</taxon>
        <taxon>Metazoa</taxon>
        <taxon>Ecdysozoa</taxon>
        <taxon>Nematoda</taxon>
        <taxon>Chromadorea</taxon>
        <taxon>Rhabditida</taxon>
        <taxon>Tylenchina</taxon>
        <taxon>Cephalobomorpha</taxon>
        <taxon>Cephaloboidea</taxon>
        <taxon>Cephalobidae</taxon>
        <taxon>Acrobeloides</taxon>
    </lineage>
</organism>
<dbReference type="GO" id="GO:0006913">
    <property type="term" value="P:nucleocytoplasmic transport"/>
    <property type="evidence" value="ECO:0007669"/>
    <property type="project" value="TreeGrafter"/>
</dbReference>
<protein>
    <submittedName>
        <fullName evidence="6">Ran GTPase-activating protein 1</fullName>
    </submittedName>
</protein>
<dbReference type="Proteomes" id="UP000887540">
    <property type="component" value="Unplaced"/>
</dbReference>
<dbReference type="InterPro" id="IPR027038">
    <property type="entry name" value="RanGap"/>
</dbReference>
<keyword evidence="1" id="KW-0343">GTPase activation</keyword>
<sequence>MLSFLNKQEKWDKTEDGERVARVIEKFGHMEALELQGNTLGVDASVPIARALEKHPELKRALWSDLFTGRLKTEIPVILKHLCDSMYRAGTLLTELDLSDNAIGPMAMPGIEQFLASEACFNLETLRLHNCGMGVAGVTVAKCLIECRRKSLETGKKFSLKTIVIGRNRQEYKGATALAEAFKELGTLEEIVMPQNGIKLDGIIALAEAFKHNKNLKIVNLNDNTFGQAGALAMAKALGELRHLEIVDFGDCLCRRKGTYALCQQLSGSGSKLRELNLSGNEIDAGTAKQIIPMCANIKSLVKLNLHTNCFGRQFDDLAEFASDYNFVDLGDEDDDQGSLEDEEEELEDIEEEESEESEKEILEREESVTSLNAELMLQAFLANPTLHMFQKIEEERLKMIDYFDEDMRCTRNPTQVTAFLCALSFVAAEQAHNPPILASIVGFAEDVIREAYCIKMFPLNPISQIVNNLVGNTGVVKTENPDKVNLSGLVILFNELLKKNLMREFSGTLKLIRNSDESKGVEDSLMERFAKMTT</sequence>
<dbReference type="AlphaFoldDB" id="A0A914DXF9"/>
<name>A0A914DXF9_9BILA</name>
<dbReference type="PANTHER" id="PTHR24113:SF12">
    <property type="entry name" value="RAN GTPASE-ACTIVATING PROTEIN 1"/>
    <property type="match status" value="1"/>
</dbReference>
<keyword evidence="3" id="KW-0677">Repeat</keyword>
<evidence type="ECO:0000256" key="1">
    <source>
        <dbReference type="ARBA" id="ARBA00022468"/>
    </source>
</evidence>